<evidence type="ECO:0000256" key="1">
    <source>
        <dbReference type="ARBA" id="ARBA00006817"/>
    </source>
</evidence>
<dbReference type="EMBL" id="BORQ01000001">
    <property type="protein sequence ID" value="GIO29327.1"/>
    <property type="molecule type" value="Genomic_DNA"/>
</dbReference>
<comment type="caution">
    <text evidence="3">The sequence shown here is derived from an EMBL/GenBank/DDBJ whole genome shotgun (WGS) entry which is preliminary data.</text>
</comment>
<dbReference type="Proteomes" id="UP000679779">
    <property type="component" value="Unassembled WGS sequence"/>
</dbReference>
<dbReference type="InterPro" id="IPR013538">
    <property type="entry name" value="ASHA1/2-like_C"/>
</dbReference>
<dbReference type="InterPro" id="IPR023393">
    <property type="entry name" value="START-like_dom_sf"/>
</dbReference>
<reference evidence="3" key="1">
    <citation type="submission" date="2021-03" db="EMBL/GenBank/DDBJ databases">
        <title>Antimicrobial resistance genes in bacteria isolated from Japanese honey, and their potential for conferring macrolide and lincosamide resistance in the American foulbrood pathogen Paenibacillus larvae.</title>
        <authorList>
            <person name="Okamoto M."/>
            <person name="Kumagai M."/>
            <person name="Kanamori H."/>
            <person name="Takamatsu D."/>
        </authorList>
    </citation>
    <scope>NUCLEOTIDE SEQUENCE</scope>
    <source>
        <strain evidence="3">J2TS6</strain>
    </source>
</reference>
<protein>
    <recommendedName>
        <fullName evidence="2">Activator of Hsp90 ATPase homologue 1/2-like C-terminal domain-containing protein</fullName>
    </recommendedName>
</protein>
<evidence type="ECO:0000313" key="4">
    <source>
        <dbReference type="Proteomes" id="UP000679779"/>
    </source>
</evidence>
<proteinExistence type="inferred from homology"/>
<dbReference type="RefSeq" id="WP_160038228.1">
    <property type="nucleotide sequence ID" value="NZ_BORQ01000001.1"/>
</dbReference>
<name>A0A919XB12_9BACL</name>
<feature type="domain" description="Activator of Hsp90 ATPase homologue 1/2-like C-terminal" evidence="2">
    <location>
        <begin position="11"/>
        <end position="138"/>
    </location>
</feature>
<dbReference type="SUPFAM" id="SSF55961">
    <property type="entry name" value="Bet v1-like"/>
    <property type="match status" value="1"/>
</dbReference>
<accession>A0A919XB12</accession>
<keyword evidence="4" id="KW-1185">Reference proteome</keyword>
<organism evidence="3 4">
    <name type="scientific">Paenibacillus albilobatus</name>
    <dbReference type="NCBI Taxonomy" id="2716884"/>
    <lineage>
        <taxon>Bacteria</taxon>
        <taxon>Bacillati</taxon>
        <taxon>Bacillota</taxon>
        <taxon>Bacilli</taxon>
        <taxon>Bacillales</taxon>
        <taxon>Paenibacillaceae</taxon>
        <taxon>Paenibacillus</taxon>
    </lineage>
</organism>
<dbReference type="Pfam" id="PF08327">
    <property type="entry name" value="AHSA1"/>
    <property type="match status" value="1"/>
</dbReference>
<sequence>MSTNISRIRIDASTEKVWAALTDPEQVKQWQYGSMLLTDWQEGGEIRFRNEWEGQVFEQWGKVLDIVPHELIRYSLFAPRPGLEDKPENYFIMSYILSEEGGSTLLRIEQEDNRPGATQEVRESEEDDQSVLGMLKKLAEAS</sequence>
<evidence type="ECO:0000313" key="3">
    <source>
        <dbReference type="EMBL" id="GIO29327.1"/>
    </source>
</evidence>
<dbReference type="CDD" id="cd07814">
    <property type="entry name" value="SRPBCC_CalC_Aha1-like"/>
    <property type="match status" value="1"/>
</dbReference>
<gene>
    <name evidence="3" type="ORF">J2TS6_04680</name>
</gene>
<dbReference type="AlphaFoldDB" id="A0A919XB12"/>
<comment type="similarity">
    <text evidence="1">Belongs to the AHA1 family.</text>
</comment>
<evidence type="ECO:0000259" key="2">
    <source>
        <dbReference type="Pfam" id="PF08327"/>
    </source>
</evidence>
<dbReference type="Gene3D" id="3.30.530.20">
    <property type="match status" value="1"/>
</dbReference>